<protein>
    <submittedName>
        <fullName evidence="2">Uncharacterized protein</fullName>
    </submittedName>
</protein>
<gene>
    <name evidence="2" type="ORF">GCM10007876_30910</name>
</gene>
<feature type="transmembrane region" description="Helical" evidence="1">
    <location>
        <begin position="54"/>
        <end position="76"/>
    </location>
</feature>
<keyword evidence="1" id="KW-0472">Membrane</keyword>
<dbReference type="EMBL" id="BSNM01000016">
    <property type="protein sequence ID" value="GLQ32612.1"/>
    <property type="molecule type" value="Genomic_DNA"/>
</dbReference>
<proteinExistence type="predicted"/>
<organism evidence="2 3">
    <name type="scientific">Litoribrevibacter albus</name>
    <dbReference type="NCBI Taxonomy" id="1473156"/>
    <lineage>
        <taxon>Bacteria</taxon>
        <taxon>Pseudomonadati</taxon>
        <taxon>Pseudomonadota</taxon>
        <taxon>Gammaproteobacteria</taxon>
        <taxon>Oceanospirillales</taxon>
        <taxon>Oceanospirillaceae</taxon>
        <taxon>Litoribrevibacter</taxon>
    </lineage>
</organism>
<name>A0AA37SE64_9GAMM</name>
<evidence type="ECO:0000313" key="3">
    <source>
        <dbReference type="Proteomes" id="UP001161389"/>
    </source>
</evidence>
<accession>A0AA37SE64</accession>
<dbReference type="AlphaFoldDB" id="A0AA37SE64"/>
<dbReference type="RefSeq" id="WP_284382655.1">
    <property type="nucleotide sequence ID" value="NZ_BSNM01000016.1"/>
</dbReference>
<reference evidence="2" key="2">
    <citation type="submission" date="2023-01" db="EMBL/GenBank/DDBJ databases">
        <title>Draft genome sequence of Litoribrevibacter albus strain NBRC 110071.</title>
        <authorList>
            <person name="Sun Q."/>
            <person name="Mori K."/>
        </authorList>
    </citation>
    <scope>NUCLEOTIDE SEQUENCE</scope>
    <source>
        <strain evidence="2">NBRC 110071</strain>
    </source>
</reference>
<keyword evidence="1" id="KW-1133">Transmembrane helix</keyword>
<evidence type="ECO:0000313" key="2">
    <source>
        <dbReference type="EMBL" id="GLQ32612.1"/>
    </source>
</evidence>
<dbReference type="Proteomes" id="UP001161389">
    <property type="component" value="Unassembled WGS sequence"/>
</dbReference>
<reference evidence="2" key="1">
    <citation type="journal article" date="2014" name="Int. J. Syst. Evol. Microbiol.">
        <title>Complete genome sequence of Corynebacterium casei LMG S-19264T (=DSM 44701T), isolated from a smear-ripened cheese.</title>
        <authorList>
            <consortium name="US DOE Joint Genome Institute (JGI-PGF)"/>
            <person name="Walter F."/>
            <person name="Albersmeier A."/>
            <person name="Kalinowski J."/>
            <person name="Ruckert C."/>
        </authorList>
    </citation>
    <scope>NUCLEOTIDE SEQUENCE</scope>
    <source>
        <strain evidence="2">NBRC 110071</strain>
    </source>
</reference>
<sequence length="126" mass="13482">MSNQGSPIKKFLLGIDENDLPDEVDEVKPQSNLTQQKSLGYQSSYSSARTIADVLSVIGWLTVVIGVFSALALASQGSSFDVFAMLPGLGLVISGLFMVVAAQVTRAIVDNADHTREILSLLREKA</sequence>
<feature type="transmembrane region" description="Helical" evidence="1">
    <location>
        <begin position="82"/>
        <end position="102"/>
    </location>
</feature>
<comment type="caution">
    <text evidence="2">The sequence shown here is derived from an EMBL/GenBank/DDBJ whole genome shotgun (WGS) entry which is preliminary data.</text>
</comment>
<evidence type="ECO:0000256" key="1">
    <source>
        <dbReference type="SAM" id="Phobius"/>
    </source>
</evidence>
<keyword evidence="1" id="KW-0812">Transmembrane</keyword>
<keyword evidence="3" id="KW-1185">Reference proteome</keyword>